<gene>
    <name evidence="1" type="ORF">ABT39_MTgene1386</name>
</gene>
<comment type="caution">
    <text evidence="1">The sequence shown here is derived from an EMBL/GenBank/DDBJ whole genome shotgun (WGS) entry which is preliminary data.</text>
</comment>
<evidence type="ECO:0000313" key="1">
    <source>
        <dbReference type="EMBL" id="KUM46706.1"/>
    </source>
</evidence>
<protein>
    <submittedName>
        <fullName evidence="1">Uncharacterized protein</fullName>
    </submittedName>
</protein>
<proteinExistence type="predicted"/>
<accession>A0A101LWM2</accession>
<dbReference type="AlphaFoldDB" id="A0A101LWM2"/>
<geneLocation type="mitochondrion" evidence="1"/>
<dbReference type="EMBL" id="LKAM01000010">
    <property type="protein sequence ID" value="KUM46706.1"/>
    <property type="molecule type" value="Genomic_DNA"/>
</dbReference>
<name>A0A101LWM2_PICGL</name>
<keyword evidence="1" id="KW-0496">Mitochondrion</keyword>
<sequence>MSCSINSYMLYTCELVNCTTASKEQGTINDYQVLLWNGSLAKALRSPVRDCFLCAYGSLEALAQVSPIRRKSDLISSDQSITIRGCSPKPQGEGYYSFDSILI</sequence>
<reference evidence="1" key="1">
    <citation type="journal article" date="2015" name="Genome Biol. Evol.">
        <title>Organellar Genomes of White Spruce (Picea glauca): Assembly and Annotation.</title>
        <authorList>
            <person name="Jackman S.D."/>
            <person name="Warren R.L."/>
            <person name="Gibb E.A."/>
            <person name="Vandervalk B.P."/>
            <person name="Mohamadi H."/>
            <person name="Chu J."/>
            <person name="Raymond A."/>
            <person name="Pleasance S."/>
            <person name="Coope R."/>
            <person name="Wildung M.R."/>
            <person name="Ritland C.E."/>
            <person name="Bousquet J."/>
            <person name="Jones S.J."/>
            <person name="Bohlmann J."/>
            <person name="Birol I."/>
        </authorList>
    </citation>
    <scope>NUCLEOTIDE SEQUENCE [LARGE SCALE GENOMIC DNA]</scope>
    <source>
        <tissue evidence="1">Flushing bud</tissue>
    </source>
</reference>
<organism evidence="1">
    <name type="scientific">Picea glauca</name>
    <name type="common">White spruce</name>
    <name type="synonym">Pinus glauca</name>
    <dbReference type="NCBI Taxonomy" id="3330"/>
    <lineage>
        <taxon>Eukaryota</taxon>
        <taxon>Viridiplantae</taxon>
        <taxon>Streptophyta</taxon>
        <taxon>Embryophyta</taxon>
        <taxon>Tracheophyta</taxon>
        <taxon>Spermatophyta</taxon>
        <taxon>Pinopsida</taxon>
        <taxon>Pinidae</taxon>
        <taxon>Conifers I</taxon>
        <taxon>Pinales</taxon>
        <taxon>Pinaceae</taxon>
        <taxon>Picea</taxon>
    </lineage>
</organism>